<dbReference type="RefSeq" id="WP_281793378.1">
    <property type="nucleotide sequence ID" value="NZ_BSDR01000001.1"/>
</dbReference>
<comment type="caution">
    <text evidence="3">The sequence shown here is derived from an EMBL/GenBank/DDBJ whole genome shotgun (WGS) entry which is preliminary data.</text>
</comment>
<keyword evidence="1" id="KW-0472">Membrane</keyword>
<dbReference type="InterPro" id="IPR007831">
    <property type="entry name" value="T2SS_GspE_N"/>
</dbReference>
<dbReference type="Gene3D" id="3.30.300.160">
    <property type="entry name" value="Type II secretion system, protein E, N-terminal domain"/>
    <property type="match status" value="1"/>
</dbReference>
<name>A0A9W6CYF2_9BACT</name>
<evidence type="ECO:0000313" key="4">
    <source>
        <dbReference type="Proteomes" id="UP001144372"/>
    </source>
</evidence>
<evidence type="ECO:0000259" key="2">
    <source>
        <dbReference type="Pfam" id="PF05157"/>
    </source>
</evidence>
<dbReference type="SUPFAM" id="SSF160246">
    <property type="entry name" value="EspE N-terminal domain-like"/>
    <property type="match status" value="1"/>
</dbReference>
<feature type="transmembrane region" description="Helical" evidence="1">
    <location>
        <begin position="217"/>
        <end position="240"/>
    </location>
</feature>
<dbReference type="InterPro" id="IPR037257">
    <property type="entry name" value="T2SS_E_N_sf"/>
</dbReference>
<accession>A0A9W6CYF2</accession>
<keyword evidence="1" id="KW-1133">Transmembrane helix</keyword>
<reference evidence="3" key="1">
    <citation type="submission" date="2022-12" db="EMBL/GenBank/DDBJ databases">
        <title>Reference genome sequencing for broad-spectrum identification of bacterial and archaeal isolates by mass spectrometry.</title>
        <authorList>
            <person name="Sekiguchi Y."/>
            <person name="Tourlousse D.M."/>
        </authorList>
    </citation>
    <scope>NUCLEOTIDE SEQUENCE</scope>
    <source>
        <strain evidence="3">ASRB1</strain>
    </source>
</reference>
<dbReference type="EMBL" id="BSDR01000001">
    <property type="protein sequence ID" value="GLI34111.1"/>
    <property type="molecule type" value="Genomic_DNA"/>
</dbReference>
<dbReference type="AlphaFoldDB" id="A0A9W6CYF2"/>
<feature type="transmembrane region" description="Helical" evidence="1">
    <location>
        <begin position="371"/>
        <end position="389"/>
    </location>
</feature>
<dbReference type="Pfam" id="PF05157">
    <property type="entry name" value="MshEN"/>
    <property type="match status" value="1"/>
</dbReference>
<evidence type="ECO:0000313" key="3">
    <source>
        <dbReference type="EMBL" id="GLI34111.1"/>
    </source>
</evidence>
<protein>
    <recommendedName>
        <fullName evidence="2">Type II secretion system protein GspE N-terminal domain-containing protein</fullName>
    </recommendedName>
</protein>
<organism evidence="3 4">
    <name type="scientific">Desulforhabdus amnigena</name>
    <dbReference type="NCBI Taxonomy" id="40218"/>
    <lineage>
        <taxon>Bacteria</taxon>
        <taxon>Pseudomonadati</taxon>
        <taxon>Thermodesulfobacteriota</taxon>
        <taxon>Syntrophobacteria</taxon>
        <taxon>Syntrophobacterales</taxon>
        <taxon>Syntrophobacteraceae</taxon>
        <taxon>Desulforhabdus</taxon>
    </lineage>
</organism>
<sequence length="404" mass="46383">MMTCRPFDSEIERFHLLLDWGLLDKKELESIEESAAYRDADIEQILRYDYLIPRRRLLEALGEYYQCAWVEYDERIPVPPELLAGLNPEKLCMQGWFPVAREGERVIIAASDPRDELLMSEVKESLHVEHCEFRVALREEILFFIQDFLNADPEHLIGNERTGLAFWRNTMARWRTRLACYRTDFASARTHLSFLRGGLGLITIGRTLLLIRKQSPFLALYWMMIMVGGLFVLFGLFSYFKIKKSILSPPKHETLVEVTAATLYFLENYQFVEQRPADSFLKSTMLCRLADLLPNSCVYIEASLDNKVRSYLAHERTSLAAQRTVFACFRTIYARARTGLSFIRTGISFAGIGLGLIGYFGLSLFTILDSTVIAAGIAMAVDGMVWYWPVRKEHGEATKCGFIP</sequence>
<feature type="domain" description="Type II secretion system protein GspE N-terminal" evidence="2">
    <location>
        <begin position="74"/>
        <end position="149"/>
    </location>
</feature>
<keyword evidence="1" id="KW-0812">Transmembrane</keyword>
<proteinExistence type="predicted"/>
<feature type="transmembrane region" description="Helical" evidence="1">
    <location>
        <begin position="342"/>
        <end position="365"/>
    </location>
</feature>
<evidence type="ECO:0000256" key="1">
    <source>
        <dbReference type="SAM" id="Phobius"/>
    </source>
</evidence>
<dbReference type="Proteomes" id="UP001144372">
    <property type="component" value="Unassembled WGS sequence"/>
</dbReference>
<keyword evidence="4" id="KW-1185">Reference proteome</keyword>
<gene>
    <name evidence="3" type="ORF">DAMNIGENAA_15440</name>
</gene>